<evidence type="ECO:0000313" key="2">
    <source>
        <dbReference type="EMBL" id="PKA50672.1"/>
    </source>
</evidence>
<organism evidence="2 3">
    <name type="scientific">Apostasia shenzhenica</name>
    <dbReference type="NCBI Taxonomy" id="1088818"/>
    <lineage>
        <taxon>Eukaryota</taxon>
        <taxon>Viridiplantae</taxon>
        <taxon>Streptophyta</taxon>
        <taxon>Embryophyta</taxon>
        <taxon>Tracheophyta</taxon>
        <taxon>Spermatophyta</taxon>
        <taxon>Magnoliopsida</taxon>
        <taxon>Liliopsida</taxon>
        <taxon>Asparagales</taxon>
        <taxon>Orchidaceae</taxon>
        <taxon>Apostasioideae</taxon>
        <taxon>Apostasia</taxon>
    </lineage>
</organism>
<accession>A0A2I0A557</accession>
<evidence type="ECO:0000313" key="3">
    <source>
        <dbReference type="Proteomes" id="UP000236161"/>
    </source>
</evidence>
<evidence type="ECO:0000259" key="1">
    <source>
        <dbReference type="Pfam" id="PF13960"/>
    </source>
</evidence>
<dbReference type="AlphaFoldDB" id="A0A2I0A557"/>
<name>A0A2I0A557_9ASPA</name>
<proteinExistence type="predicted"/>
<reference evidence="2 3" key="1">
    <citation type="journal article" date="2017" name="Nature">
        <title>The Apostasia genome and the evolution of orchids.</title>
        <authorList>
            <person name="Zhang G.Q."/>
            <person name="Liu K.W."/>
            <person name="Li Z."/>
            <person name="Lohaus R."/>
            <person name="Hsiao Y.Y."/>
            <person name="Niu S.C."/>
            <person name="Wang J.Y."/>
            <person name="Lin Y.C."/>
            <person name="Xu Q."/>
            <person name="Chen L.J."/>
            <person name="Yoshida K."/>
            <person name="Fujiwara S."/>
            <person name="Wang Z.W."/>
            <person name="Zhang Y.Q."/>
            <person name="Mitsuda N."/>
            <person name="Wang M."/>
            <person name="Liu G.H."/>
            <person name="Pecoraro L."/>
            <person name="Huang H.X."/>
            <person name="Xiao X.J."/>
            <person name="Lin M."/>
            <person name="Wu X.Y."/>
            <person name="Wu W.L."/>
            <person name="Chen Y.Y."/>
            <person name="Chang S.B."/>
            <person name="Sakamoto S."/>
            <person name="Ohme-Takagi M."/>
            <person name="Yagi M."/>
            <person name="Zeng S.J."/>
            <person name="Shen C.Y."/>
            <person name="Yeh C.M."/>
            <person name="Luo Y.B."/>
            <person name="Tsai W.C."/>
            <person name="Van de Peer Y."/>
            <person name="Liu Z.J."/>
        </authorList>
    </citation>
    <scope>NUCLEOTIDE SEQUENCE [LARGE SCALE GENOMIC DNA]</scope>
    <source>
        <strain evidence="3">cv. Shenzhen</strain>
        <tissue evidence="2">Stem</tissue>
    </source>
</reference>
<protein>
    <recommendedName>
        <fullName evidence="1">DUF4218 domain-containing protein</fullName>
    </recommendedName>
</protein>
<dbReference type="EMBL" id="KZ452022">
    <property type="protein sequence ID" value="PKA50672.1"/>
    <property type="molecule type" value="Genomic_DNA"/>
</dbReference>
<feature type="domain" description="DUF4218" evidence="1">
    <location>
        <begin position="1"/>
        <end position="54"/>
    </location>
</feature>
<dbReference type="PANTHER" id="PTHR48258">
    <property type="entry name" value="DUF4218 DOMAIN-CONTAINING PROTEIN-RELATED"/>
    <property type="match status" value="1"/>
</dbReference>
<keyword evidence="3" id="KW-1185">Reference proteome</keyword>
<sequence>MYPFERYMKVLKRYVRNYYRPEDCIIESYVAKEIVEFCTEYLHDVNLIGTHADRNITDKFGRGDVRPKLLI</sequence>
<gene>
    <name evidence="2" type="ORF">AXF42_Ash018011</name>
</gene>
<dbReference type="InterPro" id="IPR025452">
    <property type="entry name" value="DUF4218"/>
</dbReference>
<dbReference type="Pfam" id="PF13960">
    <property type="entry name" value="DUF4218"/>
    <property type="match status" value="1"/>
</dbReference>
<dbReference type="Proteomes" id="UP000236161">
    <property type="component" value="Unassembled WGS sequence"/>
</dbReference>
<dbReference type="OrthoDB" id="783809at2759"/>